<sequence length="270" mass="26098">MAIRPRLAALAAGTLSSGLLLAGTAWLAPAATAADPAADPAGCTRSAIPGGGDHIVCTQSLGPDDVVTGTGQGDFIEITAELHGLVRGLGGDDTLSVARVARGEQSKGRVHGDEGDDEIVVTGQGDGGVAGEIDGGAGDDTVTAGGVAGGTVRGSDGDDEITVGRVDDQGAQGAGVEGGAGHDIIRTGPLGGAATPGSVRGGAGEDVIEADTTAQPLIGALHGDADDDIIRGLNDTVLTLGPQSQVDGGAGLNTCKADNRLGGTVTNCQG</sequence>
<dbReference type="PRINTS" id="PR00313">
    <property type="entry name" value="CABNDNGRPT"/>
</dbReference>
<feature type="signal peptide" evidence="1">
    <location>
        <begin position="1"/>
        <end position="33"/>
    </location>
</feature>
<gene>
    <name evidence="2" type="ORF">GCM10009544_22810</name>
</gene>
<feature type="chain" id="PRO_5045627543" evidence="1">
    <location>
        <begin position="34"/>
        <end position="270"/>
    </location>
</feature>
<evidence type="ECO:0000256" key="1">
    <source>
        <dbReference type="SAM" id="SignalP"/>
    </source>
</evidence>
<dbReference type="EMBL" id="BAAAHB010000018">
    <property type="protein sequence ID" value="GAA0459697.1"/>
    <property type="molecule type" value="Genomic_DNA"/>
</dbReference>
<dbReference type="InterPro" id="IPR011049">
    <property type="entry name" value="Serralysin-like_metalloprot_C"/>
</dbReference>
<dbReference type="SUPFAM" id="SSF51120">
    <property type="entry name" value="beta-Roll"/>
    <property type="match status" value="1"/>
</dbReference>
<dbReference type="Gene3D" id="2.160.20.160">
    <property type="match status" value="1"/>
</dbReference>
<dbReference type="RefSeq" id="WP_344089410.1">
    <property type="nucleotide sequence ID" value="NZ_BAAAHB010000018.1"/>
</dbReference>
<keyword evidence="3" id="KW-1185">Reference proteome</keyword>
<name>A0ABN0ZUU5_9ACTN</name>
<dbReference type="Proteomes" id="UP001499895">
    <property type="component" value="Unassembled WGS sequence"/>
</dbReference>
<keyword evidence="1" id="KW-0732">Signal</keyword>
<organism evidence="2 3">
    <name type="scientific">Streptomyces stramineus</name>
    <dbReference type="NCBI Taxonomy" id="173861"/>
    <lineage>
        <taxon>Bacteria</taxon>
        <taxon>Bacillati</taxon>
        <taxon>Actinomycetota</taxon>
        <taxon>Actinomycetes</taxon>
        <taxon>Kitasatosporales</taxon>
        <taxon>Streptomycetaceae</taxon>
        <taxon>Streptomyces</taxon>
    </lineage>
</organism>
<evidence type="ECO:0000313" key="2">
    <source>
        <dbReference type="EMBL" id="GAA0459697.1"/>
    </source>
</evidence>
<proteinExistence type="predicted"/>
<protein>
    <submittedName>
        <fullName evidence="2">Uncharacterized protein</fullName>
    </submittedName>
</protein>
<accession>A0ABN0ZUU5</accession>
<comment type="caution">
    <text evidence="2">The sequence shown here is derived from an EMBL/GenBank/DDBJ whole genome shotgun (WGS) entry which is preliminary data.</text>
</comment>
<reference evidence="2 3" key="1">
    <citation type="journal article" date="2019" name="Int. J. Syst. Evol. Microbiol.">
        <title>The Global Catalogue of Microorganisms (GCM) 10K type strain sequencing project: providing services to taxonomists for standard genome sequencing and annotation.</title>
        <authorList>
            <consortium name="The Broad Institute Genomics Platform"/>
            <consortium name="The Broad Institute Genome Sequencing Center for Infectious Disease"/>
            <person name="Wu L."/>
            <person name="Ma J."/>
        </authorList>
    </citation>
    <scope>NUCLEOTIDE SEQUENCE [LARGE SCALE GENOMIC DNA]</scope>
    <source>
        <strain evidence="2 3">JCM 10649</strain>
    </source>
</reference>
<evidence type="ECO:0000313" key="3">
    <source>
        <dbReference type="Proteomes" id="UP001499895"/>
    </source>
</evidence>